<feature type="compositionally biased region" description="Basic and acidic residues" evidence="1">
    <location>
        <begin position="392"/>
        <end position="405"/>
    </location>
</feature>
<keyword evidence="3" id="KW-1185">Reference proteome</keyword>
<feature type="compositionally biased region" description="Basic residues" evidence="1">
    <location>
        <begin position="238"/>
        <end position="253"/>
    </location>
</feature>
<name>A0A0P0V597_ORYSJ</name>
<dbReference type="Gramene" id="Os01t0615250-00">
    <property type="protein sequence ID" value="Os01t0615250-00"/>
    <property type="gene ID" value="Os01g0615250"/>
</dbReference>
<organism evidence="2 3">
    <name type="scientific">Oryza sativa subsp. japonica</name>
    <name type="common">Rice</name>
    <dbReference type="NCBI Taxonomy" id="39947"/>
    <lineage>
        <taxon>Eukaryota</taxon>
        <taxon>Viridiplantae</taxon>
        <taxon>Streptophyta</taxon>
        <taxon>Embryophyta</taxon>
        <taxon>Tracheophyta</taxon>
        <taxon>Spermatophyta</taxon>
        <taxon>Magnoliopsida</taxon>
        <taxon>Liliopsida</taxon>
        <taxon>Poales</taxon>
        <taxon>Poaceae</taxon>
        <taxon>BOP clade</taxon>
        <taxon>Oryzoideae</taxon>
        <taxon>Oryzeae</taxon>
        <taxon>Oryzinae</taxon>
        <taxon>Oryza</taxon>
        <taxon>Oryza sativa</taxon>
    </lineage>
</organism>
<feature type="compositionally biased region" description="Basic residues" evidence="1">
    <location>
        <begin position="219"/>
        <end position="230"/>
    </location>
</feature>
<feature type="non-terminal residue" evidence="2">
    <location>
        <position position="428"/>
    </location>
</feature>
<protein>
    <submittedName>
        <fullName evidence="2">Os01g0615250 protein</fullName>
    </submittedName>
</protein>
<sequence>LGELGELVGEGGGVRLLDAAEHEADAALGRRRPEVDHRRDDVDVVVEREHVPGLAEPVVHLVEPHAAPVRHRHRPVVQRHVVVVAAAAAAEPVREPRRERLLRLPHHAHHLRQRRAPHRAAVTGDPHRVHAVAVVPVHRRENAGEQVPRAGGEPEADLGVVGERRRGERAAPEHHGGHGVEGGAGLAAARRGGAEVLLDPRDGLRRDVHHLGHEVERRERRRRPARRGLRRVGDRVAVPHRGHRRRREPPRHLARRLEKLRRALPVEHQVAEADPHRESAAGELGHLHEDEVLELLLGRRAREEVLLGDEERALEVVHVGERAARRGLHEPHPLAGAVHHHVPGGRLRDPAGHRVVRHERPREPVAHPGHGVLLAVRRGPAGRRREHLDEVHRDAHRGGLVDGRQRQRAARGGPRGRDQLRRRLGDGG</sequence>
<evidence type="ECO:0000313" key="3">
    <source>
        <dbReference type="Proteomes" id="UP000059680"/>
    </source>
</evidence>
<feature type="region of interest" description="Disordered" evidence="1">
    <location>
        <begin position="215"/>
        <end position="253"/>
    </location>
</feature>
<gene>
    <name evidence="2" type="ordered locus">Os01g0615250</name>
    <name evidence="2" type="ORF">OSNPB_010615250</name>
</gene>
<proteinExistence type="predicted"/>
<dbReference type="EMBL" id="AP014957">
    <property type="protein sequence ID" value="BAS73158.1"/>
    <property type="molecule type" value="Genomic_DNA"/>
</dbReference>
<dbReference type="PaxDb" id="39947-A0A0P0V597"/>
<feature type="region of interest" description="Disordered" evidence="1">
    <location>
        <begin position="392"/>
        <end position="428"/>
    </location>
</feature>
<evidence type="ECO:0000313" key="2">
    <source>
        <dbReference type="EMBL" id="BAS73158.1"/>
    </source>
</evidence>
<reference evidence="2 3" key="3">
    <citation type="journal article" date="2013" name="Rice">
        <title>Improvement of the Oryza sativa Nipponbare reference genome using next generation sequence and optical map data.</title>
        <authorList>
            <person name="Kawahara Y."/>
            <person name="de la Bastide M."/>
            <person name="Hamilton J.P."/>
            <person name="Kanamori H."/>
            <person name="McCombie W.R."/>
            <person name="Ouyang S."/>
            <person name="Schwartz D.C."/>
            <person name="Tanaka T."/>
            <person name="Wu J."/>
            <person name="Zhou S."/>
            <person name="Childs K.L."/>
            <person name="Davidson R.M."/>
            <person name="Lin H."/>
            <person name="Quesada-Ocampo L."/>
            <person name="Vaillancourt B."/>
            <person name="Sakai H."/>
            <person name="Lee S.S."/>
            <person name="Kim J."/>
            <person name="Numa H."/>
            <person name="Itoh T."/>
            <person name="Buell C.R."/>
            <person name="Matsumoto T."/>
        </authorList>
    </citation>
    <scope>NUCLEOTIDE SEQUENCE [LARGE SCALE GENOMIC DNA]</scope>
    <source>
        <strain evidence="3">cv. Nipponbare</strain>
    </source>
</reference>
<dbReference type="InParanoid" id="A0A0P0V597"/>
<feature type="non-terminal residue" evidence="2">
    <location>
        <position position="1"/>
    </location>
</feature>
<evidence type="ECO:0000256" key="1">
    <source>
        <dbReference type="SAM" id="MobiDB-lite"/>
    </source>
</evidence>
<dbReference type="Proteomes" id="UP000059680">
    <property type="component" value="Chromosome 1"/>
</dbReference>
<dbReference type="AlphaFoldDB" id="A0A0P0V597"/>
<reference evidence="3" key="1">
    <citation type="journal article" date="2005" name="Nature">
        <title>The map-based sequence of the rice genome.</title>
        <authorList>
            <consortium name="International rice genome sequencing project (IRGSP)"/>
            <person name="Matsumoto T."/>
            <person name="Wu J."/>
            <person name="Kanamori H."/>
            <person name="Katayose Y."/>
            <person name="Fujisawa M."/>
            <person name="Namiki N."/>
            <person name="Mizuno H."/>
            <person name="Yamamoto K."/>
            <person name="Antonio B.A."/>
            <person name="Baba T."/>
            <person name="Sakata K."/>
            <person name="Nagamura Y."/>
            <person name="Aoki H."/>
            <person name="Arikawa K."/>
            <person name="Arita K."/>
            <person name="Bito T."/>
            <person name="Chiden Y."/>
            <person name="Fujitsuka N."/>
            <person name="Fukunaka R."/>
            <person name="Hamada M."/>
            <person name="Harada C."/>
            <person name="Hayashi A."/>
            <person name="Hijishita S."/>
            <person name="Honda M."/>
            <person name="Hosokawa S."/>
            <person name="Ichikawa Y."/>
            <person name="Idonuma A."/>
            <person name="Iijima M."/>
            <person name="Ikeda M."/>
            <person name="Ikeno M."/>
            <person name="Ito K."/>
            <person name="Ito S."/>
            <person name="Ito T."/>
            <person name="Ito Y."/>
            <person name="Ito Y."/>
            <person name="Iwabuchi A."/>
            <person name="Kamiya K."/>
            <person name="Karasawa W."/>
            <person name="Kurita K."/>
            <person name="Katagiri S."/>
            <person name="Kikuta A."/>
            <person name="Kobayashi H."/>
            <person name="Kobayashi N."/>
            <person name="Machita K."/>
            <person name="Maehara T."/>
            <person name="Masukawa M."/>
            <person name="Mizubayashi T."/>
            <person name="Mukai Y."/>
            <person name="Nagasaki H."/>
            <person name="Nagata Y."/>
            <person name="Naito S."/>
            <person name="Nakashima M."/>
            <person name="Nakama Y."/>
            <person name="Nakamichi Y."/>
            <person name="Nakamura M."/>
            <person name="Meguro A."/>
            <person name="Negishi M."/>
            <person name="Ohta I."/>
            <person name="Ohta T."/>
            <person name="Okamoto M."/>
            <person name="Ono N."/>
            <person name="Saji S."/>
            <person name="Sakaguchi M."/>
            <person name="Sakai K."/>
            <person name="Shibata M."/>
            <person name="Shimokawa T."/>
            <person name="Song J."/>
            <person name="Takazaki Y."/>
            <person name="Terasawa K."/>
            <person name="Tsugane M."/>
            <person name="Tsuji K."/>
            <person name="Ueda S."/>
            <person name="Waki K."/>
            <person name="Yamagata H."/>
            <person name="Yamamoto M."/>
            <person name="Yamamoto S."/>
            <person name="Yamane H."/>
            <person name="Yoshiki S."/>
            <person name="Yoshihara R."/>
            <person name="Yukawa K."/>
            <person name="Zhong H."/>
            <person name="Yano M."/>
            <person name="Yuan Q."/>
            <person name="Ouyang S."/>
            <person name="Liu J."/>
            <person name="Jones K.M."/>
            <person name="Gansberger K."/>
            <person name="Moffat K."/>
            <person name="Hill J."/>
            <person name="Bera J."/>
            <person name="Fadrosh D."/>
            <person name="Jin S."/>
            <person name="Johri S."/>
            <person name="Kim M."/>
            <person name="Overton L."/>
            <person name="Reardon M."/>
            <person name="Tsitrin T."/>
            <person name="Vuong H."/>
            <person name="Weaver B."/>
            <person name="Ciecko A."/>
            <person name="Tallon L."/>
            <person name="Jackson J."/>
            <person name="Pai G."/>
            <person name="Aken S.V."/>
            <person name="Utterback T."/>
            <person name="Reidmuller S."/>
            <person name="Feldblyum T."/>
            <person name="Hsiao J."/>
            <person name="Zismann V."/>
            <person name="Iobst S."/>
            <person name="de Vazeille A.R."/>
            <person name="Buell C.R."/>
            <person name="Ying K."/>
            <person name="Li Y."/>
            <person name="Lu T."/>
            <person name="Huang Y."/>
            <person name="Zhao Q."/>
            <person name="Feng Q."/>
            <person name="Zhang L."/>
            <person name="Zhu J."/>
            <person name="Weng Q."/>
            <person name="Mu J."/>
            <person name="Lu Y."/>
            <person name="Fan D."/>
            <person name="Liu Y."/>
            <person name="Guan J."/>
            <person name="Zhang Y."/>
            <person name="Yu S."/>
            <person name="Liu X."/>
            <person name="Zhang Y."/>
            <person name="Hong G."/>
            <person name="Han B."/>
            <person name="Choisne N."/>
            <person name="Demange N."/>
            <person name="Orjeda G."/>
            <person name="Samain S."/>
            <person name="Cattolico L."/>
            <person name="Pelletier E."/>
            <person name="Couloux A."/>
            <person name="Segurens B."/>
            <person name="Wincker P."/>
            <person name="D'Hont A."/>
            <person name="Scarpelli C."/>
            <person name="Weissenbach J."/>
            <person name="Salanoubat M."/>
            <person name="Quetier F."/>
            <person name="Yu Y."/>
            <person name="Kim H.R."/>
            <person name="Rambo T."/>
            <person name="Currie J."/>
            <person name="Collura K."/>
            <person name="Luo M."/>
            <person name="Yang T."/>
            <person name="Ammiraju J.S.S."/>
            <person name="Engler F."/>
            <person name="Soderlund C."/>
            <person name="Wing R.A."/>
            <person name="Palmer L.E."/>
            <person name="de la Bastide M."/>
            <person name="Spiegel L."/>
            <person name="Nascimento L."/>
            <person name="Zutavern T."/>
            <person name="O'Shaughnessy A."/>
            <person name="Dike S."/>
            <person name="Dedhia N."/>
            <person name="Preston R."/>
            <person name="Balija V."/>
            <person name="McCombie W.R."/>
            <person name="Chow T."/>
            <person name="Chen H."/>
            <person name="Chung M."/>
            <person name="Chen C."/>
            <person name="Shaw J."/>
            <person name="Wu H."/>
            <person name="Hsiao K."/>
            <person name="Chao Y."/>
            <person name="Chu M."/>
            <person name="Cheng C."/>
            <person name="Hour A."/>
            <person name="Lee P."/>
            <person name="Lin S."/>
            <person name="Lin Y."/>
            <person name="Liou J."/>
            <person name="Liu S."/>
            <person name="Hsing Y."/>
            <person name="Raghuvanshi S."/>
            <person name="Mohanty A."/>
            <person name="Bharti A.K."/>
            <person name="Gaur A."/>
            <person name="Gupta V."/>
            <person name="Kumar D."/>
            <person name="Ravi V."/>
            <person name="Vij S."/>
            <person name="Kapur A."/>
            <person name="Khurana P."/>
            <person name="Khurana P."/>
            <person name="Khurana J.P."/>
            <person name="Tyagi A.K."/>
            <person name="Gaikwad K."/>
            <person name="Singh A."/>
            <person name="Dalal V."/>
            <person name="Srivastava S."/>
            <person name="Dixit A."/>
            <person name="Pal A.K."/>
            <person name="Ghazi I.A."/>
            <person name="Yadav M."/>
            <person name="Pandit A."/>
            <person name="Bhargava A."/>
            <person name="Sureshbabu K."/>
            <person name="Batra K."/>
            <person name="Sharma T.R."/>
            <person name="Mohapatra T."/>
            <person name="Singh N.K."/>
            <person name="Messing J."/>
            <person name="Nelson A.B."/>
            <person name="Fuks G."/>
            <person name="Kavchok S."/>
            <person name="Keizer G."/>
            <person name="Linton E."/>
            <person name="Llaca V."/>
            <person name="Song R."/>
            <person name="Tanyolac B."/>
            <person name="Young S."/>
            <person name="Ho-Il K."/>
            <person name="Hahn J.H."/>
            <person name="Sangsakoo G."/>
            <person name="Vanavichit A."/>
            <person name="de Mattos Luiz.A.T."/>
            <person name="Zimmer P.D."/>
            <person name="Malone G."/>
            <person name="Dellagostin O."/>
            <person name="de Oliveira A.C."/>
            <person name="Bevan M."/>
            <person name="Bancroft I."/>
            <person name="Minx P."/>
            <person name="Cordum H."/>
            <person name="Wilson R."/>
            <person name="Cheng Z."/>
            <person name="Jin W."/>
            <person name="Jiang J."/>
            <person name="Leong S.A."/>
            <person name="Iwama H."/>
            <person name="Gojobori T."/>
            <person name="Itoh T."/>
            <person name="Niimura Y."/>
            <person name="Fujii Y."/>
            <person name="Habara T."/>
            <person name="Sakai H."/>
            <person name="Sato Y."/>
            <person name="Wilson G."/>
            <person name="Kumar K."/>
            <person name="McCouch S."/>
            <person name="Juretic N."/>
            <person name="Hoen D."/>
            <person name="Wright S."/>
            <person name="Bruskiewich R."/>
            <person name="Bureau T."/>
            <person name="Miyao A."/>
            <person name="Hirochika H."/>
            <person name="Nishikawa T."/>
            <person name="Kadowaki K."/>
            <person name="Sugiura M."/>
            <person name="Burr B."/>
            <person name="Sasaki T."/>
        </authorList>
    </citation>
    <scope>NUCLEOTIDE SEQUENCE [LARGE SCALE GENOMIC DNA]</scope>
    <source>
        <strain evidence="3">cv. Nipponbare</strain>
    </source>
</reference>
<dbReference type="FunCoup" id="A0A0P0V597">
    <property type="interactions" value="6"/>
</dbReference>
<reference evidence="2 3" key="2">
    <citation type="journal article" date="2013" name="Plant Cell Physiol.">
        <title>Rice Annotation Project Database (RAP-DB): an integrative and interactive database for rice genomics.</title>
        <authorList>
            <person name="Sakai H."/>
            <person name="Lee S.S."/>
            <person name="Tanaka T."/>
            <person name="Numa H."/>
            <person name="Kim J."/>
            <person name="Kawahara Y."/>
            <person name="Wakimoto H."/>
            <person name="Yang C.C."/>
            <person name="Iwamoto M."/>
            <person name="Abe T."/>
            <person name="Yamada Y."/>
            <person name="Muto A."/>
            <person name="Inokuchi H."/>
            <person name="Ikemura T."/>
            <person name="Matsumoto T."/>
            <person name="Sasaki T."/>
            <person name="Itoh T."/>
        </authorList>
    </citation>
    <scope>NUCLEOTIDE SEQUENCE [LARGE SCALE GENOMIC DNA]</scope>
    <source>
        <strain evidence="3">cv. Nipponbare</strain>
    </source>
</reference>
<feature type="compositionally biased region" description="Basic and acidic residues" evidence="1">
    <location>
        <begin position="415"/>
        <end position="428"/>
    </location>
</feature>
<accession>A0A0P0V597</accession>